<keyword evidence="3" id="KW-0804">Transcription</keyword>
<dbReference type="InterPro" id="IPR023772">
    <property type="entry name" value="DNA-bd_HTH_TetR-type_CS"/>
</dbReference>
<dbReference type="EMBL" id="QZEY01000003">
    <property type="protein sequence ID" value="RJL33406.1"/>
    <property type="molecule type" value="Genomic_DNA"/>
</dbReference>
<evidence type="ECO:0000256" key="2">
    <source>
        <dbReference type="ARBA" id="ARBA00023125"/>
    </source>
</evidence>
<dbReference type="OrthoDB" id="3682047at2"/>
<feature type="domain" description="HTH tetR-type" evidence="5">
    <location>
        <begin position="15"/>
        <end position="75"/>
    </location>
</feature>
<dbReference type="InterPro" id="IPR009057">
    <property type="entry name" value="Homeodomain-like_sf"/>
</dbReference>
<evidence type="ECO:0000256" key="3">
    <source>
        <dbReference type="ARBA" id="ARBA00023163"/>
    </source>
</evidence>
<evidence type="ECO:0000259" key="5">
    <source>
        <dbReference type="PROSITE" id="PS50977"/>
    </source>
</evidence>
<keyword evidence="1" id="KW-0805">Transcription regulation</keyword>
<keyword evidence="7" id="KW-1185">Reference proteome</keyword>
<reference evidence="6 7" key="1">
    <citation type="submission" date="2018-09" db="EMBL/GenBank/DDBJ databases">
        <title>YIM 75507 draft genome.</title>
        <authorList>
            <person name="Tang S."/>
            <person name="Feng Y."/>
        </authorList>
    </citation>
    <scope>NUCLEOTIDE SEQUENCE [LARGE SCALE GENOMIC DNA]</scope>
    <source>
        <strain evidence="6 7">YIM 75507</strain>
    </source>
</reference>
<organism evidence="6 7">
    <name type="scientific">Bailinhaonella thermotolerans</name>
    <dbReference type="NCBI Taxonomy" id="1070861"/>
    <lineage>
        <taxon>Bacteria</taxon>
        <taxon>Bacillati</taxon>
        <taxon>Actinomycetota</taxon>
        <taxon>Actinomycetes</taxon>
        <taxon>Streptosporangiales</taxon>
        <taxon>Streptosporangiaceae</taxon>
        <taxon>Bailinhaonella</taxon>
    </lineage>
</organism>
<dbReference type="Proteomes" id="UP000265768">
    <property type="component" value="Unassembled WGS sequence"/>
</dbReference>
<evidence type="ECO:0000313" key="7">
    <source>
        <dbReference type="Proteomes" id="UP000265768"/>
    </source>
</evidence>
<dbReference type="GO" id="GO:0000976">
    <property type="term" value="F:transcription cis-regulatory region binding"/>
    <property type="evidence" value="ECO:0007669"/>
    <property type="project" value="TreeGrafter"/>
</dbReference>
<dbReference type="GO" id="GO:0003700">
    <property type="term" value="F:DNA-binding transcription factor activity"/>
    <property type="evidence" value="ECO:0007669"/>
    <property type="project" value="TreeGrafter"/>
</dbReference>
<dbReference type="PANTHER" id="PTHR30055">
    <property type="entry name" value="HTH-TYPE TRANSCRIPTIONAL REGULATOR RUTR"/>
    <property type="match status" value="1"/>
</dbReference>
<comment type="caution">
    <text evidence="6">The sequence shown here is derived from an EMBL/GenBank/DDBJ whole genome shotgun (WGS) entry which is preliminary data.</text>
</comment>
<dbReference type="SUPFAM" id="SSF46689">
    <property type="entry name" value="Homeodomain-like"/>
    <property type="match status" value="1"/>
</dbReference>
<protein>
    <submittedName>
        <fullName evidence="6">TetR/AcrR family transcriptional regulator</fullName>
    </submittedName>
</protein>
<dbReference type="PROSITE" id="PS50977">
    <property type="entry name" value="HTH_TETR_2"/>
    <property type="match status" value="1"/>
</dbReference>
<dbReference type="PROSITE" id="PS01081">
    <property type="entry name" value="HTH_TETR_1"/>
    <property type="match status" value="1"/>
</dbReference>
<dbReference type="InterPro" id="IPR001647">
    <property type="entry name" value="HTH_TetR"/>
</dbReference>
<accession>A0A3A4BQI8</accession>
<dbReference type="PRINTS" id="PR00455">
    <property type="entry name" value="HTHTETR"/>
</dbReference>
<evidence type="ECO:0000313" key="6">
    <source>
        <dbReference type="EMBL" id="RJL33406.1"/>
    </source>
</evidence>
<evidence type="ECO:0000256" key="4">
    <source>
        <dbReference type="PROSITE-ProRule" id="PRU00335"/>
    </source>
</evidence>
<dbReference type="InterPro" id="IPR050109">
    <property type="entry name" value="HTH-type_TetR-like_transc_reg"/>
</dbReference>
<sequence>MGGVRVAGRGEPARERRAGRILDAAGELLVAWGYPRVTVDEVARRAGVGKGTIYLHFATKEQLFLTVLLRAQRGLMARVVAGMRERGEGVLLSEMARAGYLWAHEEPVARAVLLGDLTTLGALGASAAEVMGGLVEERDRVVEAHFRLLRDHGLIRGEPGLEAQIHAYSAILTGFLALEPLKPAPYPSHEENAAIVADVVRTAFETPGDPAALHAAAARAADHYQRLLDLMDEEIGRRQVP</sequence>
<dbReference type="AlphaFoldDB" id="A0A3A4BQI8"/>
<gene>
    <name evidence="6" type="ORF">D5H75_11490</name>
</gene>
<name>A0A3A4BQI8_9ACTN</name>
<dbReference type="PANTHER" id="PTHR30055:SF234">
    <property type="entry name" value="HTH-TYPE TRANSCRIPTIONAL REGULATOR BETI"/>
    <property type="match status" value="1"/>
</dbReference>
<proteinExistence type="predicted"/>
<dbReference type="Gene3D" id="1.10.357.10">
    <property type="entry name" value="Tetracycline Repressor, domain 2"/>
    <property type="match status" value="1"/>
</dbReference>
<keyword evidence="2 4" id="KW-0238">DNA-binding</keyword>
<feature type="DNA-binding region" description="H-T-H motif" evidence="4">
    <location>
        <begin position="38"/>
        <end position="57"/>
    </location>
</feature>
<dbReference type="Pfam" id="PF00440">
    <property type="entry name" value="TetR_N"/>
    <property type="match status" value="1"/>
</dbReference>
<evidence type="ECO:0000256" key="1">
    <source>
        <dbReference type="ARBA" id="ARBA00023015"/>
    </source>
</evidence>